<organism evidence="2">
    <name type="scientific">Oscillatoriales cyanobacterium SpSt-418</name>
    <dbReference type="NCBI Taxonomy" id="2282169"/>
    <lineage>
        <taxon>Bacteria</taxon>
        <taxon>Bacillati</taxon>
        <taxon>Cyanobacteriota</taxon>
        <taxon>Cyanophyceae</taxon>
        <taxon>Oscillatoriophycideae</taxon>
        <taxon>Oscillatoriales</taxon>
    </lineage>
</organism>
<sequence>MTLKLSQVMSTLQTKREDLVTFDDRSRDSLNLYRTALQEISSLSHETILQSLKGIDSEQRSAEPLEPLGDWGYWVKPFGKEWENREQSLAWARDRITNIATMAVDGSQIYPSKDISIPIALVQVGWYENFHTDDGQYQKDVAFDIMTPSELRVNNSGEPVDRRVNMRRFEMEVEHLIAYMEDHAFCETCLAFFDGSLVVTFAEAFDIETRQHYIRSVSRLIEASDRYQVPLIAYIDTSYARDLMGLLRCLRPTLPEAPSLVDASLVGKYMQWGDRTPLFRCRRPGILTDYPGPIANQIAFTYLKAHNAAPVRLEMPVWMVKSNRYEQILDWVRCEIIIGQGYPYAIETADQTAVLTTEDRQTFYRLLQEWANQEDLKLRFSRKMMSKARRR</sequence>
<protein>
    <submittedName>
        <fullName evidence="2">DNA double-strand break repair nuclease NurA</fullName>
    </submittedName>
</protein>
<dbReference type="Pfam" id="PF09376">
    <property type="entry name" value="NurA"/>
    <property type="match status" value="1"/>
</dbReference>
<proteinExistence type="predicted"/>
<name>A0A7C3PE56_9CYAN</name>
<reference evidence="2" key="1">
    <citation type="journal article" date="2020" name="mSystems">
        <title>Genome- and Community-Level Interaction Insights into Carbon Utilization and Element Cycling Functions of Hydrothermarchaeota in Hydrothermal Sediment.</title>
        <authorList>
            <person name="Zhou Z."/>
            <person name="Liu Y."/>
            <person name="Xu W."/>
            <person name="Pan J."/>
            <person name="Luo Z.H."/>
            <person name="Li M."/>
        </authorList>
    </citation>
    <scope>NUCLEOTIDE SEQUENCE [LARGE SCALE GENOMIC DNA]</scope>
    <source>
        <strain evidence="2">SpSt-418</strain>
    </source>
</reference>
<dbReference type="EMBL" id="DSRU01000048">
    <property type="protein sequence ID" value="HFM96858.1"/>
    <property type="molecule type" value="Genomic_DNA"/>
</dbReference>
<dbReference type="AlphaFoldDB" id="A0A7C3PE56"/>
<dbReference type="SMART" id="SM00933">
    <property type="entry name" value="NurA"/>
    <property type="match status" value="1"/>
</dbReference>
<evidence type="ECO:0000259" key="1">
    <source>
        <dbReference type="SMART" id="SM00933"/>
    </source>
</evidence>
<comment type="caution">
    <text evidence="2">The sequence shown here is derived from an EMBL/GenBank/DDBJ whole genome shotgun (WGS) entry which is preliminary data.</text>
</comment>
<gene>
    <name evidence="2" type="ORF">ENR64_03660</name>
</gene>
<feature type="domain" description="NurA" evidence="1">
    <location>
        <begin position="99"/>
        <end position="355"/>
    </location>
</feature>
<dbReference type="InterPro" id="IPR018977">
    <property type="entry name" value="NurA_domain"/>
</dbReference>
<evidence type="ECO:0000313" key="2">
    <source>
        <dbReference type="EMBL" id="HFM96858.1"/>
    </source>
</evidence>
<accession>A0A7C3PE56</accession>